<dbReference type="EMBL" id="JAPTSV010000006">
    <property type="protein sequence ID" value="KAJ1527078.1"/>
    <property type="molecule type" value="Genomic_DNA"/>
</dbReference>
<keyword evidence="3" id="KW-1185">Reference proteome</keyword>
<feature type="region of interest" description="Disordered" evidence="1">
    <location>
        <begin position="162"/>
        <end position="236"/>
    </location>
</feature>
<gene>
    <name evidence="2" type="ORF">ONE63_008619</name>
</gene>
<protein>
    <submittedName>
        <fullName evidence="2">Uncharacterized protein</fullName>
    </submittedName>
</protein>
<feature type="compositionally biased region" description="Low complexity" evidence="1">
    <location>
        <begin position="111"/>
        <end position="122"/>
    </location>
</feature>
<feature type="compositionally biased region" description="Basic and acidic residues" evidence="1">
    <location>
        <begin position="124"/>
        <end position="134"/>
    </location>
</feature>
<feature type="region of interest" description="Disordered" evidence="1">
    <location>
        <begin position="36"/>
        <end position="147"/>
    </location>
</feature>
<evidence type="ECO:0000256" key="1">
    <source>
        <dbReference type="SAM" id="MobiDB-lite"/>
    </source>
</evidence>
<dbReference type="Proteomes" id="UP001075354">
    <property type="component" value="Chromosome 6"/>
</dbReference>
<proteinExistence type="predicted"/>
<dbReference type="AlphaFoldDB" id="A0AAV7XRJ8"/>
<sequence length="270" mass="27690">MTLAGGVRSYGTLPRLDTPQLPQLGRRRSFVLAGLGSLGSLGGLPHRDRGHHGPGAHPADTGGGAGSRRRSVAKQRRDDQATPDIGIPEGPSATARSSALFSPYSPLPAIGGAAAASAAGGSMRSDRGDEDRQHGAPVLPTAGPGRLLRERTYDVLVPRFVRGPVPATPEPPLPVHDPDTSTHSSASTGGMIEDEELPTSPPGIDDEDFSSGSGDLVVEASSVSATPDGDDPGSAASVLGSLGSLAEPSRGLLALKEGYKGRLKKFWSKF</sequence>
<comment type="caution">
    <text evidence="2">The sequence shown here is derived from an EMBL/GenBank/DDBJ whole genome shotgun (WGS) entry which is preliminary data.</text>
</comment>
<name>A0AAV7XRJ8_9NEOP</name>
<evidence type="ECO:0000313" key="2">
    <source>
        <dbReference type="EMBL" id="KAJ1527078.1"/>
    </source>
</evidence>
<feature type="compositionally biased region" description="Pro residues" evidence="1">
    <location>
        <begin position="166"/>
        <end position="175"/>
    </location>
</feature>
<evidence type="ECO:0000313" key="3">
    <source>
        <dbReference type="Proteomes" id="UP001075354"/>
    </source>
</evidence>
<feature type="region of interest" description="Disordered" evidence="1">
    <location>
        <begin position="1"/>
        <end position="24"/>
    </location>
</feature>
<organism evidence="2 3">
    <name type="scientific">Megalurothrips usitatus</name>
    <name type="common">bean blossom thrips</name>
    <dbReference type="NCBI Taxonomy" id="439358"/>
    <lineage>
        <taxon>Eukaryota</taxon>
        <taxon>Metazoa</taxon>
        <taxon>Ecdysozoa</taxon>
        <taxon>Arthropoda</taxon>
        <taxon>Hexapoda</taxon>
        <taxon>Insecta</taxon>
        <taxon>Pterygota</taxon>
        <taxon>Neoptera</taxon>
        <taxon>Paraneoptera</taxon>
        <taxon>Thysanoptera</taxon>
        <taxon>Terebrantia</taxon>
        <taxon>Thripoidea</taxon>
        <taxon>Thripidae</taxon>
        <taxon>Megalurothrips</taxon>
    </lineage>
</organism>
<accession>A0AAV7XRJ8</accession>
<reference evidence="2" key="1">
    <citation type="submission" date="2022-12" db="EMBL/GenBank/DDBJ databases">
        <title>Chromosome-level genome assembly of the bean flower thrips Megalurothrips usitatus.</title>
        <authorList>
            <person name="Ma L."/>
            <person name="Liu Q."/>
            <person name="Li H."/>
            <person name="Cai W."/>
        </authorList>
    </citation>
    <scope>NUCLEOTIDE SEQUENCE</scope>
    <source>
        <strain evidence="2">Cailab_2022a</strain>
    </source>
</reference>